<accession>A0AA86MQ57</accession>
<dbReference type="EMBL" id="CAMTCP010000236">
    <property type="protein sequence ID" value="CAI3617605.1"/>
    <property type="molecule type" value="Genomic_DNA"/>
</dbReference>
<dbReference type="Proteomes" id="UP000789738">
    <property type="component" value="Unassembled WGS sequence"/>
</dbReference>
<evidence type="ECO:0000313" key="3">
    <source>
        <dbReference type="Proteomes" id="UP000789738"/>
    </source>
</evidence>
<organism evidence="1 3">
    <name type="scientific">Clostridium neonatale</name>
    <dbReference type="NCBI Taxonomy" id="137838"/>
    <lineage>
        <taxon>Bacteria</taxon>
        <taxon>Bacillati</taxon>
        <taxon>Bacillota</taxon>
        <taxon>Clostridia</taxon>
        <taxon>Eubacteriales</taxon>
        <taxon>Clostridiaceae</taxon>
        <taxon>Clostridium</taxon>
    </lineage>
</organism>
<reference evidence="2" key="2">
    <citation type="submission" date="2022-10" db="EMBL/GenBank/DDBJ databases">
        <authorList>
            <person name="Aires J."/>
            <person name="Mesa V."/>
        </authorList>
    </citation>
    <scope>NUCLEOTIDE SEQUENCE</scope>
    <source>
        <strain evidence="2">Clostridium neonatale JD116</strain>
    </source>
</reference>
<sequence>MVLIKVSNLINHNTNNEALLLKYLIAILLIKIVQNKKA</sequence>
<name>A0AA86MQ57_9CLOT</name>
<evidence type="ECO:0000313" key="1">
    <source>
        <dbReference type="EMBL" id="CAG9709719.1"/>
    </source>
</evidence>
<evidence type="ECO:0000313" key="2">
    <source>
        <dbReference type="EMBL" id="CAI3617605.1"/>
    </source>
</evidence>
<protein>
    <submittedName>
        <fullName evidence="1">Uncharacterized protein</fullName>
    </submittedName>
</protein>
<dbReference type="Proteomes" id="UP001189143">
    <property type="component" value="Unassembled WGS sequence"/>
</dbReference>
<dbReference type="EMBL" id="CAKJVE010000004">
    <property type="protein sequence ID" value="CAG9709719.1"/>
    <property type="molecule type" value="Genomic_DNA"/>
</dbReference>
<comment type="caution">
    <text evidence="1">The sequence shown here is derived from an EMBL/GenBank/DDBJ whole genome shotgun (WGS) entry which is preliminary data.</text>
</comment>
<dbReference type="AlphaFoldDB" id="A0AA86MQ57"/>
<gene>
    <name evidence="2" type="ORF">CNEO2_390056</name>
    <name evidence="1" type="ORF">CNEO_44355</name>
</gene>
<proteinExistence type="predicted"/>
<reference evidence="1" key="1">
    <citation type="submission" date="2021-10" db="EMBL/GenBank/DDBJ databases">
        <authorList>
            <person name="Mesa V."/>
        </authorList>
    </citation>
    <scope>NUCLEOTIDE SEQUENCE</scope>
    <source>
        <strain evidence="1">CC3_PB</strain>
    </source>
</reference>